<dbReference type="Proteomes" id="UP000824469">
    <property type="component" value="Unassembled WGS sequence"/>
</dbReference>
<evidence type="ECO:0000313" key="1">
    <source>
        <dbReference type="EMBL" id="KAH9303791.1"/>
    </source>
</evidence>
<organism evidence="1 2">
    <name type="scientific">Taxus chinensis</name>
    <name type="common">Chinese yew</name>
    <name type="synonym">Taxus wallichiana var. chinensis</name>
    <dbReference type="NCBI Taxonomy" id="29808"/>
    <lineage>
        <taxon>Eukaryota</taxon>
        <taxon>Viridiplantae</taxon>
        <taxon>Streptophyta</taxon>
        <taxon>Embryophyta</taxon>
        <taxon>Tracheophyta</taxon>
        <taxon>Spermatophyta</taxon>
        <taxon>Pinopsida</taxon>
        <taxon>Pinidae</taxon>
        <taxon>Conifers II</taxon>
        <taxon>Cupressales</taxon>
        <taxon>Taxaceae</taxon>
        <taxon>Taxus</taxon>
    </lineage>
</organism>
<proteinExistence type="predicted"/>
<keyword evidence="2" id="KW-1185">Reference proteome</keyword>
<dbReference type="EMBL" id="JAHRHJ020000008">
    <property type="protein sequence ID" value="KAH9303791.1"/>
    <property type="molecule type" value="Genomic_DNA"/>
</dbReference>
<dbReference type="AlphaFoldDB" id="A0AA38FIT0"/>
<protein>
    <submittedName>
        <fullName evidence="1">Uncharacterized protein</fullName>
    </submittedName>
</protein>
<evidence type="ECO:0000313" key="2">
    <source>
        <dbReference type="Proteomes" id="UP000824469"/>
    </source>
</evidence>
<accession>A0AA38FIT0</accession>
<comment type="caution">
    <text evidence="1">The sequence shown here is derived from an EMBL/GenBank/DDBJ whole genome shotgun (WGS) entry which is preliminary data.</text>
</comment>
<feature type="non-terminal residue" evidence="1">
    <location>
        <position position="1"/>
    </location>
</feature>
<gene>
    <name evidence="1" type="ORF">KI387_008195</name>
</gene>
<name>A0AA38FIT0_TAXCH</name>
<feature type="non-terminal residue" evidence="1">
    <location>
        <position position="79"/>
    </location>
</feature>
<sequence>TKGWRAKGVRDLTLVACERDAPKGAEVNDAASRKGAPLARVLLTLQGSQMCQRDETVLSVAGVTDAPEEENRAELSKRG</sequence>
<reference evidence="1 2" key="1">
    <citation type="journal article" date="2021" name="Nat. Plants">
        <title>The Taxus genome provides insights into paclitaxel biosynthesis.</title>
        <authorList>
            <person name="Xiong X."/>
            <person name="Gou J."/>
            <person name="Liao Q."/>
            <person name="Li Y."/>
            <person name="Zhou Q."/>
            <person name="Bi G."/>
            <person name="Li C."/>
            <person name="Du R."/>
            <person name="Wang X."/>
            <person name="Sun T."/>
            <person name="Guo L."/>
            <person name="Liang H."/>
            <person name="Lu P."/>
            <person name="Wu Y."/>
            <person name="Zhang Z."/>
            <person name="Ro D.K."/>
            <person name="Shang Y."/>
            <person name="Huang S."/>
            <person name="Yan J."/>
        </authorList>
    </citation>
    <scope>NUCLEOTIDE SEQUENCE [LARGE SCALE GENOMIC DNA]</scope>
    <source>
        <strain evidence="1">Ta-2019</strain>
    </source>
</reference>